<evidence type="ECO:0000256" key="1">
    <source>
        <dbReference type="ARBA" id="ARBA00004651"/>
    </source>
</evidence>
<dbReference type="Pfam" id="PF06580">
    <property type="entry name" value="His_kinase"/>
    <property type="match status" value="1"/>
</dbReference>
<feature type="transmembrane region" description="Helical" evidence="11">
    <location>
        <begin position="12"/>
        <end position="29"/>
    </location>
</feature>
<name>A0ABT9U8X6_PAEHA</name>
<evidence type="ECO:0000313" key="13">
    <source>
        <dbReference type="EMBL" id="MDQ0116107.1"/>
    </source>
</evidence>
<dbReference type="EMBL" id="JAUSSU010000015">
    <property type="protein sequence ID" value="MDQ0116107.1"/>
    <property type="molecule type" value="Genomic_DNA"/>
</dbReference>
<dbReference type="SUPFAM" id="SSF55874">
    <property type="entry name" value="ATPase domain of HSP90 chaperone/DNA topoisomerase II/histidine kinase"/>
    <property type="match status" value="1"/>
</dbReference>
<evidence type="ECO:0000313" key="14">
    <source>
        <dbReference type="Proteomes" id="UP001229346"/>
    </source>
</evidence>
<dbReference type="PANTHER" id="PTHR34220:SF7">
    <property type="entry name" value="SENSOR HISTIDINE KINASE YPDA"/>
    <property type="match status" value="1"/>
</dbReference>
<dbReference type="Pfam" id="PF02518">
    <property type="entry name" value="HATPase_c"/>
    <property type="match status" value="1"/>
</dbReference>
<sequence length="585" mass="63795">MEQLALVLFERMGMLLILMFILTRIPLFRNILDRDINLRTGIVFAVLFGLIGIAGTYAGVAVSPAETGSAFWVTSLAPDEIMAHSALIGIVMAGLLGGVYVGAGAGLLTGLHAYALGGLAGVSYLISSPMIGLLAGFVARFFYEERIIAPIKAMFIGVFAPILQMGVLLIVTTSSETAIELVNRVGVPMVIANSIGIAIFVAMIQVALREEERAAALETQRAFTLTEMVLPHLKQGLTYETARETSAILLRELQADAVGVTDTERILAHAGIGTSRHVPGESIVTELSRKAIRTGMIQIAVNREQIQPHHPDLGAAIIVPFNQSGRTAGLIKLYFRSSKQIRKVEIEFAYGLRKLISSQLTSAMGEKLEALMKDAELRVLQAQINPHFLFNTLNAIVTLIRIDPVHARHMTVQLGQFMRMNLTMTQSPLVPLYREMEHLDTYLEIIRIRFADQLKVECVYDPNLEMVLIPPSTLQPLVENSIQHGLKKKTNGGWVRIELKREGDTVRIIVEDNGEGIPIVLLDKLGTVPVSGSGSTGLGVHNVNQRLVSLLGPESSLAYGNRPESGARVTFAIPYGNGDWKGRSQ</sequence>
<keyword evidence="3 13" id="KW-0808">Transferase</keyword>
<dbReference type="InterPro" id="IPR011620">
    <property type="entry name" value="Sig_transdc_His_kinase_LytS_TM"/>
</dbReference>
<evidence type="ECO:0000256" key="7">
    <source>
        <dbReference type="ARBA" id="ARBA00022840"/>
    </source>
</evidence>
<accession>A0ABT9U8X6</accession>
<keyword evidence="14" id="KW-1185">Reference proteome</keyword>
<dbReference type="RefSeq" id="WP_307208140.1">
    <property type="nucleotide sequence ID" value="NZ_JAUSSU010000015.1"/>
</dbReference>
<feature type="transmembrane region" description="Helical" evidence="11">
    <location>
        <begin position="81"/>
        <end position="101"/>
    </location>
</feature>
<evidence type="ECO:0000256" key="10">
    <source>
        <dbReference type="ARBA" id="ARBA00023136"/>
    </source>
</evidence>
<feature type="transmembrane region" description="Helical" evidence="11">
    <location>
        <begin position="185"/>
        <end position="208"/>
    </location>
</feature>
<evidence type="ECO:0000256" key="8">
    <source>
        <dbReference type="ARBA" id="ARBA00022989"/>
    </source>
</evidence>
<evidence type="ECO:0000256" key="9">
    <source>
        <dbReference type="ARBA" id="ARBA00023012"/>
    </source>
</evidence>
<keyword evidence="6 13" id="KW-0418">Kinase</keyword>
<evidence type="ECO:0000256" key="5">
    <source>
        <dbReference type="ARBA" id="ARBA00022741"/>
    </source>
</evidence>
<feature type="transmembrane region" description="Helical" evidence="11">
    <location>
        <begin position="41"/>
        <end position="61"/>
    </location>
</feature>
<dbReference type="GO" id="GO:0004673">
    <property type="term" value="F:protein histidine kinase activity"/>
    <property type="evidence" value="ECO:0007669"/>
    <property type="project" value="UniProtKB-EC"/>
</dbReference>
<feature type="domain" description="Histidine kinase/HSP90-like ATPase" evidence="12">
    <location>
        <begin position="469"/>
        <end position="577"/>
    </location>
</feature>
<organism evidence="13 14">
    <name type="scientific">Paenibacillus harenae</name>
    <dbReference type="NCBI Taxonomy" id="306543"/>
    <lineage>
        <taxon>Bacteria</taxon>
        <taxon>Bacillati</taxon>
        <taxon>Bacillota</taxon>
        <taxon>Bacilli</taxon>
        <taxon>Bacillales</taxon>
        <taxon>Paenibacillaceae</taxon>
        <taxon>Paenibacillus</taxon>
    </lineage>
</organism>
<dbReference type="EC" id="2.7.13.3" evidence="13"/>
<dbReference type="InterPro" id="IPR036890">
    <property type="entry name" value="HATPase_C_sf"/>
</dbReference>
<protein>
    <submittedName>
        <fullName evidence="13">Two-component system sensor histidine kinase LytS</fullName>
        <ecNumber evidence="13">2.7.13.3</ecNumber>
    </submittedName>
</protein>
<dbReference type="Pfam" id="PF07694">
    <property type="entry name" value="5TM-5TMR_LYT"/>
    <property type="match status" value="1"/>
</dbReference>
<comment type="caution">
    <text evidence="13">The sequence shown here is derived from an EMBL/GenBank/DDBJ whole genome shotgun (WGS) entry which is preliminary data.</text>
</comment>
<gene>
    <name evidence="13" type="ORF">J2T15_005583</name>
</gene>
<dbReference type="InterPro" id="IPR010559">
    <property type="entry name" value="Sig_transdc_His_kin_internal"/>
</dbReference>
<evidence type="ECO:0000256" key="4">
    <source>
        <dbReference type="ARBA" id="ARBA00022692"/>
    </source>
</evidence>
<comment type="subcellular location">
    <subcellularLocation>
        <location evidence="1">Cell membrane</location>
        <topology evidence="1">Multi-pass membrane protein</topology>
    </subcellularLocation>
</comment>
<dbReference type="SMART" id="SM00387">
    <property type="entry name" value="HATPase_c"/>
    <property type="match status" value="1"/>
</dbReference>
<dbReference type="Proteomes" id="UP001229346">
    <property type="component" value="Unassembled WGS sequence"/>
</dbReference>
<proteinExistence type="predicted"/>
<keyword evidence="5" id="KW-0547">Nucleotide-binding</keyword>
<keyword evidence="9" id="KW-0902">Two-component regulatory system</keyword>
<evidence type="ECO:0000256" key="11">
    <source>
        <dbReference type="SAM" id="Phobius"/>
    </source>
</evidence>
<keyword evidence="10 11" id="KW-0472">Membrane</keyword>
<feature type="transmembrane region" description="Helical" evidence="11">
    <location>
        <begin position="113"/>
        <end position="139"/>
    </location>
</feature>
<keyword evidence="7" id="KW-0067">ATP-binding</keyword>
<dbReference type="PANTHER" id="PTHR34220">
    <property type="entry name" value="SENSOR HISTIDINE KINASE YPDA"/>
    <property type="match status" value="1"/>
</dbReference>
<dbReference type="InterPro" id="IPR003594">
    <property type="entry name" value="HATPase_dom"/>
</dbReference>
<keyword evidence="2" id="KW-1003">Cell membrane</keyword>
<dbReference type="InterPro" id="IPR050640">
    <property type="entry name" value="Bact_2-comp_sensor_kinase"/>
</dbReference>
<dbReference type="Gene3D" id="3.30.565.10">
    <property type="entry name" value="Histidine kinase-like ATPase, C-terminal domain"/>
    <property type="match status" value="1"/>
</dbReference>
<evidence type="ECO:0000256" key="6">
    <source>
        <dbReference type="ARBA" id="ARBA00022777"/>
    </source>
</evidence>
<reference evidence="13 14" key="1">
    <citation type="submission" date="2023-07" db="EMBL/GenBank/DDBJ databases">
        <title>Sorghum-associated microbial communities from plants grown in Nebraska, USA.</title>
        <authorList>
            <person name="Schachtman D."/>
        </authorList>
    </citation>
    <scope>NUCLEOTIDE SEQUENCE [LARGE SCALE GENOMIC DNA]</scope>
    <source>
        <strain evidence="13 14">CC482</strain>
    </source>
</reference>
<evidence type="ECO:0000259" key="12">
    <source>
        <dbReference type="SMART" id="SM00387"/>
    </source>
</evidence>
<evidence type="ECO:0000256" key="2">
    <source>
        <dbReference type="ARBA" id="ARBA00022475"/>
    </source>
</evidence>
<feature type="transmembrane region" description="Helical" evidence="11">
    <location>
        <begin position="151"/>
        <end position="173"/>
    </location>
</feature>
<keyword evidence="4 11" id="KW-0812">Transmembrane</keyword>
<evidence type="ECO:0000256" key="3">
    <source>
        <dbReference type="ARBA" id="ARBA00022679"/>
    </source>
</evidence>
<keyword evidence="8 11" id="KW-1133">Transmembrane helix</keyword>